<dbReference type="OMA" id="TSEYIFW"/>
<dbReference type="GO" id="GO:0002376">
    <property type="term" value="P:immune system process"/>
    <property type="evidence" value="ECO:0007669"/>
    <property type="project" value="UniProtKB-KW"/>
</dbReference>
<evidence type="ECO:0000256" key="4">
    <source>
        <dbReference type="ARBA" id="ARBA00022859"/>
    </source>
</evidence>
<dbReference type="STRING" id="30522.A0A4W2EQ67"/>
<feature type="domain" description="Ig-like" evidence="9">
    <location>
        <begin position="31"/>
        <end position="109"/>
    </location>
</feature>
<dbReference type="InterPro" id="IPR003599">
    <property type="entry name" value="Ig_sub"/>
</dbReference>
<dbReference type="InterPro" id="IPR013106">
    <property type="entry name" value="Ig_V-set"/>
</dbReference>
<protein>
    <recommendedName>
        <fullName evidence="9">Ig-like domain-containing protein</fullName>
    </recommendedName>
</protein>
<keyword evidence="6" id="KW-1015">Disulfide bond</keyword>
<keyword evidence="11" id="KW-1185">Reference proteome</keyword>
<evidence type="ECO:0000256" key="2">
    <source>
        <dbReference type="ARBA" id="ARBA00022475"/>
    </source>
</evidence>
<keyword evidence="2" id="KW-1003">Cell membrane</keyword>
<evidence type="ECO:0000256" key="3">
    <source>
        <dbReference type="ARBA" id="ARBA00022729"/>
    </source>
</evidence>
<dbReference type="Gene3D" id="2.60.40.10">
    <property type="entry name" value="Immunoglobulins"/>
    <property type="match status" value="1"/>
</dbReference>
<proteinExistence type="predicted"/>
<dbReference type="Ensembl" id="ENSBIXT00000032851.1">
    <property type="protein sequence ID" value="ENSBIXP00000039042.1"/>
    <property type="gene ID" value="ENSBIXG00000022956.1"/>
</dbReference>
<keyword evidence="4" id="KW-0391">Immunity</keyword>
<dbReference type="AlphaFoldDB" id="A0A4W2EQ67"/>
<reference evidence="10 11" key="1">
    <citation type="submission" date="2018-11" db="EMBL/GenBank/DDBJ databases">
        <title>Haplotype-resolved cattle genomes.</title>
        <authorList>
            <person name="Low W.Y."/>
            <person name="Tearle R."/>
            <person name="Bickhart D.M."/>
            <person name="Rosen B.D."/>
            <person name="Koren S."/>
            <person name="Rhie A."/>
            <person name="Hiendleder S."/>
            <person name="Phillippy A.M."/>
            <person name="Smith T.P.L."/>
            <person name="Williams J.L."/>
        </authorList>
    </citation>
    <scope>NUCLEOTIDE SEQUENCE [LARGE SCALE GENOMIC DNA]</scope>
</reference>
<evidence type="ECO:0000256" key="6">
    <source>
        <dbReference type="ARBA" id="ARBA00023157"/>
    </source>
</evidence>
<reference evidence="10" key="3">
    <citation type="submission" date="2025-09" db="UniProtKB">
        <authorList>
            <consortium name="Ensembl"/>
        </authorList>
    </citation>
    <scope>IDENTIFICATION</scope>
</reference>
<evidence type="ECO:0000313" key="11">
    <source>
        <dbReference type="Proteomes" id="UP000314981"/>
    </source>
</evidence>
<evidence type="ECO:0000256" key="8">
    <source>
        <dbReference type="SAM" id="SignalP"/>
    </source>
</evidence>
<dbReference type="PANTHER" id="PTHR19433">
    <property type="entry name" value="T-CELL RECEPTOR ALPHA CHAIN V REGION-RELATED"/>
    <property type="match status" value="1"/>
</dbReference>
<dbReference type="PANTHER" id="PTHR19433:SF111">
    <property type="entry name" value="T CELL RECEPTOR ALPHA VARIABLE 4"/>
    <property type="match status" value="1"/>
</dbReference>
<reference evidence="10" key="2">
    <citation type="submission" date="2025-08" db="UniProtKB">
        <authorList>
            <consortium name="Ensembl"/>
        </authorList>
    </citation>
    <scope>IDENTIFICATION</scope>
</reference>
<dbReference type="InterPro" id="IPR013783">
    <property type="entry name" value="Ig-like_fold"/>
</dbReference>
<dbReference type="SMART" id="SM00406">
    <property type="entry name" value="IGv"/>
    <property type="match status" value="1"/>
</dbReference>
<evidence type="ECO:0000256" key="7">
    <source>
        <dbReference type="ARBA" id="ARBA00023180"/>
    </source>
</evidence>
<feature type="chain" id="PRO_5021398488" description="Ig-like domain-containing protein" evidence="8">
    <location>
        <begin position="20"/>
        <end position="161"/>
    </location>
</feature>
<sequence length="161" mass="17991">MRQITRVTVLLTLGTLSLAKTSQPIFIDSYEGQEVNISCNHTTIATSEYIFWYRQFPNQGPQFIIQGYKTNVENEVASLLIPPDRKFSTLSLPQASLRDTAVYYCIVRDAHCDRWGCTCAVSPCGVGVTAQGIPKAVPSKAFILLYYFQKVLANPCITLLF</sequence>
<dbReference type="GO" id="GO:0009617">
    <property type="term" value="P:response to bacterium"/>
    <property type="evidence" value="ECO:0007669"/>
    <property type="project" value="TreeGrafter"/>
</dbReference>
<evidence type="ECO:0000259" key="9">
    <source>
        <dbReference type="PROSITE" id="PS50835"/>
    </source>
</evidence>
<dbReference type="InterPro" id="IPR036179">
    <property type="entry name" value="Ig-like_dom_sf"/>
</dbReference>
<dbReference type="Proteomes" id="UP000314981">
    <property type="component" value="Chromosome 10"/>
</dbReference>
<dbReference type="PROSITE" id="PS50835">
    <property type="entry name" value="IG_LIKE"/>
    <property type="match status" value="1"/>
</dbReference>
<keyword evidence="3 8" id="KW-0732">Signal</keyword>
<keyword evidence="5" id="KW-0472">Membrane</keyword>
<comment type="subcellular location">
    <subcellularLocation>
        <location evidence="1">Cell membrane</location>
    </subcellularLocation>
</comment>
<dbReference type="SMART" id="SM00409">
    <property type="entry name" value="IG"/>
    <property type="match status" value="1"/>
</dbReference>
<dbReference type="InterPro" id="IPR052051">
    <property type="entry name" value="TCR_complex_component"/>
</dbReference>
<dbReference type="InterPro" id="IPR007110">
    <property type="entry name" value="Ig-like_dom"/>
</dbReference>
<evidence type="ECO:0000256" key="5">
    <source>
        <dbReference type="ARBA" id="ARBA00023136"/>
    </source>
</evidence>
<dbReference type="Pfam" id="PF07686">
    <property type="entry name" value="V-set"/>
    <property type="match status" value="1"/>
</dbReference>
<organism evidence="10 11">
    <name type="scientific">Bos indicus x Bos taurus</name>
    <name type="common">Hybrid cattle</name>
    <dbReference type="NCBI Taxonomy" id="30522"/>
    <lineage>
        <taxon>Eukaryota</taxon>
        <taxon>Metazoa</taxon>
        <taxon>Chordata</taxon>
        <taxon>Craniata</taxon>
        <taxon>Vertebrata</taxon>
        <taxon>Euteleostomi</taxon>
        <taxon>Mammalia</taxon>
        <taxon>Eutheria</taxon>
        <taxon>Laurasiatheria</taxon>
        <taxon>Artiodactyla</taxon>
        <taxon>Ruminantia</taxon>
        <taxon>Pecora</taxon>
        <taxon>Bovidae</taxon>
        <taxon>Bovinae</taxon>
        <taxon>Bos</taxon>
    </lineage>
</organism>
<keyword evidence="7" id="KW-0325">Glycoprotein</keyword>
<feature type="signal peptide" evidence="8">
    <location>
        <begin position="1"/>
        <end position="19"/>
    </location>
</feature>
<evidence type="ECO:0000256" key="1">
    <source>
        <dbReference type="ARBA" id="ARBA00004236"/>
    </source>
</evidence>
<evidence type="ECO:0000313" key="10">
    <source>
        <dbReference type="Ensembl" id="ENSBIXP00000039042.1"/>
    </source>
</evidence>
<dbReference type="GO" id="GO:0005886">
    <property type="term" value="C:plasma membrane"/>
    <property type="evidence" value="ECO:0007669"/>
    <property type="project" value="UniProtKB-SubCell"/>
</dbReference>
<name>A0A4W2EQ67_BOBOX</name>
<accession>A0A4W2EQ67</accession>
<dbReference type="SUPFAM" id="SSF48726">
    <property type="entry name" value="Immunoglobulin"/>
    <property type="match status" value="1"/>
</dbReference>